<gene>
    <name evidence="3" type="ORF">V8G54_032522</name>
</gene>
<dbReference type="EMBL" id="CP144691">
    <property type="protein sequence ID" value="WVY93434.1"/>
    <property type="molecule type" value="Genomic_DNA"/>
</dbReference>
<dbReference type="Proteomes" id="UP001374535">
    <property type="component" value="Chromosome 10"/>
</dbReference>
<proteinExistence type="inferred from homology"/>
<evidence type="ECO:0000313" key="3">
    <source>
        <dbReference type="EMBL" id="WVY93434.1"/>
    </source>
</evidence>
<protein>
    <recommendedName>
        <fullName evidence="5">Galactinol--sucrose galactosyltransferase</fullName>
    </recommendedName>
</protein>
<reference evidence="3 4" key="1">
    <citation type="journal article" date="2023" name="Life. Sci Alliance">
        <title>Evolutionary insights into 3D genome organization and epigenetic landscape of Vigna mungo.</title>
        <authorList>
            <person name="Junaid A."/>
            <person name="Singh B."/>
            <person name="Bhatia S."/>
        </authorList>
    </citation>
    <scope>NUCLEOTIDE SEQUENCE [LARGE SCALE GENOMIC DNA]</scope>
    <source>
        <strain evidence="3">Urdbean</strain>
    </source>
</reference>
<name>A0AAQ3MN18_VIGMU</name>
<evidence type="ECO:0000256" key="1">
    <source>
        <dbReference type="ARBA" id="ARBA00007240"/>
    </source>
</evidence>
<organism evidence="3 4">
    <name type="scientific">Vigna mungo</name>
    <name type="common">Black gram</name>
    <name type="synonym">Phaseolus mungo</name>
    <dbReference type="NCBI Taxonomy" id="3915"/>
    <lineage>
        <taxon>Eukaryota</taxon>
        <taxon>Viridiplantae</taxon>
        <taxon>Streptophyta</taxon>
        <taxon>Embryophyta</taxon>
        <taxon>Tracheophyta</taxon>
        <taxon>Spermatophyta</taxon>
        <taxon>Magnoliopsida</taxon>
        <taxon>eudicotyledons</taxon>
        <taxon>Gunneridae</taxon>
        <taxon>Pentapetalae</taxon>
        <taxon>rosids</taxon>
        <taxon>fabids</taxon>
        <taxon>Fabales</taxon>
        <taxon>Fabaceae</taxon>
        <taxon>Papilionoideae</taxon>
        <taxon>50 kb inversion clade</taxon>
        <taxon>NPAAA clade</taxon>
        <taxon>indigoferoid/millettioid clade</taxon>
        <taxon>Phaseoleae</taxon>
        <taxon>Vigna</taxon>
    </lineage>
</organism>
<keyword evidence="2" id="KW-0119">Carbohydrate metabolism</keyword>
<dbReference type="SUPFAM" id="SSF51445">
    <property type="entry name" value="(Trans)glycosidases"/>
    <property type="match status" value="1"/>
</dbReference>
<evidence type="ECO:0008006" key="5">
    <source>
        <dbReference type="Google" id="ProtNLM"/>
    </source>
</evidence>
<dbReference type="PANTHER" id="PTHR31268:SF26">
    <property type="entry name" value="GALACTINOL--SUCROSE GALACTOSYLTRANSFERASE"/>
    <property type="match status" value="1"/>
</dbReference>
<dbReference type="Pfam" id="PF05691">
    <property type="entry name" value="Raffinose_syn"/>
    <property type="match status" value="1"/>
</dbReference>
<dbReference type="PANTHER" id="PTHR31268">
    <property type="match status" value="1"/>
</dbReference>
<evidence type="ECO:0000313" key="4">
    <source>
        <dbReference type="Proteomes" id="UP001374535"/>
    </source>
</evidence>
<dbReference type="InterPro" id="IPR008811">
    <property type="entry name" value="Glycosyl_hydrolases_36"/>
</dbReference>
<dbReference type="AlphaFoldDB" id="A0AAQ3MN18"/>
<evidence type="ECO:0000256" key="2">
    <source>
        <dbReference type="ARBA" id="ARBA00023277"/>
    </source>
</evidence>
<keyword evidence="4" id="KW-1185">Reference proteome</keyword>
<dbReference type="InterPro" id="IPR017853">
    <property type="entry name" value="GH"/>
</dbReference>
<accession>A0AAQ3MN18</accession>
<comment type="similarity">
    <text evidence="1">Belongs to the glycosyl hydrolases 36 family.</text>
</comment>
<sequence length="331" mass="37091">MLLHLEFDSSKQSAITRASDDYYPKNTTTQSPHIAAVAFNSIFHGEIVVPDWDMFYSLHDAAARAVGGCGVYVRDKPGQHDFNVLKKLVLPDGSVLRARYPGRPSRDCLFVDPVMDRKSLLKIWNLNKCGGVIALFNCQGAGSWPGLESKTEEEDIIFEQSGKVSPSDIEYFEEVSGGPWTQDCAVFRFNTGLDHNEWLMDYMFRFAISGSLTRLSKEESFDVTLKVLQCEVFTVSPIKVYNQTIQFAPIGLTNMYNSGGAVEAVEFSDSSESKIHIRGRGEGEFGAYSNLRPKSCSVNSEDLEFKFREEDKLFAVTIPAKNTSWDITICY</sequence>